<dbReference type="InterPro" id="IPR056178">
    <property type="entry name" value="CRF-BP_C"/>
</dbReference>
<reference evidence="13" key="2">
    <citation type="journal article" date="2021" name="World Allergy Organ. J.">
        <title>Chromosome-level assembly of Dermatophagoides farinae genome and transcriptome reveals two novel allergens Der f 37 and Der f 39.</title>
        <authorList>
            <person name="Chen J."/>
            <person name="Cai Z."/>
            <person name="Fan D."/>
            <person name="Hu J."/>
            <person name="Hou Y."/>
            <person name="He Y."/>
            <person name="Zhang Z."/>
            <person name="Zhao Z."/>
            <person name="Gao P."/>
            <person name="Hu W."/>
            <person name="Sun J."/>
            <person name="Li J."/>
            <person name="Ji K."/>
        </authorList>
    </citation>
    <scope>NUCLEOTIDE SEQUENCE</scope>
    <source>
        <strain evidence="13">JKM2019</strain>
    </source>
</reference>
<comment type="subcellular location">
    <subcellularLocation>
        <location evidence="1">Secreted</location>
    </subcellularLocation>
</comment>
<proteinExistence type="inferred from homology"/>
<sequence>MLTLSKNKVAICVPMVLKMSKQNFRFFLFGCGTQTQTDKWEKNFIGLLLYIQIIHTNPVIDIEELNELIDHDDDDDSTNNRKQILPPPLSLSSSSSALPPLLSPQSSSYIQNENGVIVPTTKENELLRNTDTILPSSFSSSSSSSAPTLKLASSSSFMNNMMMLANENITENIVRLNPKECIFVKTEDGIYTLISEDESNLVCGLYLMASPTQLVEIEFIQFNVSCHKNGLLSVVDGWELMGQFFPSVEDHPIPRDARYHEFCGHIKPKKIFRMSQNVGLIEYRIPTIGQGFTVRIRFIDNPKPCNTIIQGVNYGIYTLRNYGRRINCTMSILFSASFRILSMNVGQSYRRLDSIIHSPRSYAIETGVIKKCKKRGMNDYVEFRGGQGLDTQLMQVGDDVCGFRPFPHKKRFTVMCTNTAVRLVSSGQYDNQIEFGYEPMLDFEPPVNQPASLICPINQQDQ</sequence>
<feature type="domain" description="Corticotropin-releasing factor binding protein C-terminal" evidence="12">
    <location>
        <begin position="312"/>
        <end position="439"/>
    </location>
</feature>
<evidence type="ECO:0000259" key="12">
    <source>
        <dbReference type="Pfam" id="PF23541"/>
    </source>
</evidence>
<feature type="domain" description="Corticotropin-releasing factor binding protein N-terminal" evidence="11">
    <location>
        <begin position="178"/>
        <end position="297"/>
    </location>
</feature>
<dbReference type="GO" id="GO:0051424">
    <property type="term" value="F:corticotropin-releasing hormone binding"/>
    <property type="evidence" value="ECO:0007669"/>
    <property type="project" value="InterPro"/>
</dbReference>
<comment type="function">
    <text evidence="8">Binds CRF and inactivates it. May prevent inappropriate pituitary-adrenal stimulation in pregnancy.</text>
</comment>
<gene>
    <name evidence="13" type="ORF">HUG17_2739</name>
</gene>
<dbReference type="Proteomes" id="UP000828236">
    <property type="component" value="Unassembled WGS sequence"/>
</dbReference>
<evidence type="ECO:0000256" key="6">
    <source>
        <dbReference type="ARBA" id="ARBA00023157"/>
    </source>
</evidence>
<dbReference type="GO" id="GO:0051460">
    <property type="term" value="P:negative regulation of corticotropin secretion"/>
    <property type="evidence" value="ECO:0007669"/>
    <property type="project" value="TreeGrafter"/>
</dbReference>
<evidence type="ECO:0000256" key="10">
    <source>
        <dbReference type="SAM" id="MobiDB-lite"/>
    </source>
</evidence>
<dbReference type="InterPro" id="IPR008435">
    <property type="entry name" value="CRF-bd"/>
</dbReference>
<dbReference type="PANTHER" id="PTHR10278:SF0">
    <property type="entry name" value="CORTICOTROPIN-RELEASING FACTOR-BINDING PROTEIN"/>
    <property type="match status" value="1"/>
</dbReference>
<keyword evidence="5" id="KW-0732">Signal</keyword>
<evidence type="ECO:0000256" key="3">
    <source>
        <dbReference type="ARBA" id="ARBA00015713"/>
    </source>
</evidence>
<accession>A0A9D4SEG4</accession>
<dbReference type="InterPro" id="IPR056177">
    <property type="entry name" value="CRF-BP_N"/>
</dbReference>
<protein>
    <recommendedName>
        <fullName evidence="3">Corticotropin-releasing factor-binding protein</fullName>
    </recommendedName>
    <alternativeName>
        <fullName evidence="9">Corticotropin-releasing hormone-binding protein</fullName>
    </alternativeName>
</protein>
<dbReference type="InterPro" id="IPR035914">
    <property type="entry name" value="Sperma_CUB_dom_sf"/>
</dbReference>
<dbReference type="PANTHER" id="PTHR10278">
    <property type="entry name" value="CORTICOTROPIN-RELEASING FACTOR-BINDING PROTEIN"/>
    <property type="match status" value="1"/>
</dbReference>
<evidence type="ECO:0000256" key="9">
    <source>
        <dbReference type="ARBA" id="ARBA00033162"/>
    </source>
</evidence>
<evidence type="ECO:0000259" key="11">
    <source>
        <dbReference type="Pfam" id="PF05428"/>
    </source>
</evidence>
<dbReference type="Pfam" id="PF23541">
    <property type="entry name" value="CRF-BP_C"/>
    <property type="match status" value="1"/>
</dbReference>
<evidence type="ECO:0000256" key="1">
    <source>
        <dbReference type="ARBA" id="ARBA00004613"/>
    </source>
</evidence>
<dbReference type="AlphaFoldDB" id="A0A9D4SEG4"/>
<organism evidence="13">
    <name type="scientific">Dermatophagoides farinae</name>
    <name type="common">American house dust mite</name>
    <dbReference type="NCBI Taxonomy" id="6954"/>
    <lineage>
        <taxon>Eukaryota</taxon>
        <taxon>Metazoa</taxon>
        <taxon>Ecdysozoa</taxon>
        <taxon>Arthropoda</taxon>
        <taxon>Chelicerata</taxon>
        <taxon>Arachnida</taxon>
        <taxon>Acari</taxon>
        <taxon>Acariformes</taxon>
        <taxon>Sarcoptiformes</taxon>
        <taxon>Astigmata</taxon>
        <taxon>Psoroptidia</taxon>
        <taxon>Analgoidea</taxon>
        <taxon>Pyroglyphidae</taxon>
        <taxon>Dermatophagoidinae</taxon>
        <taxon>Dermatophagoides</taxon>
    </lineage>
</organism>
<dbReference type="GO" id="GO:0005615">
    <property type="term" value="C:extracellular space"/>
    <property type="evidence" value="ECO:0007669"/>
    <property type="project" value="TreeGrafter"/>
</dbReference>
<evidence type="ECO:0000313" key="13">
    <source>
        <dbReference type="EMBL" id="KAH7638706.1"/>
    </source>
</evidence>
<dbReference type="SUPFAM" id="SSF49854">
    <property type="entry name" value="Spermadhesin, CUB domain"/>
    <property type="match status" value="1"/>
</dbReference>
<dbReference type="GO" id="GO:0009755">
    <property type="term" value="P:hormone-mediated signaling pathway"/>
    <property type="evidence" value="ECO:0007669"/>
    <property type="project" value="TreeGrafter"/>
</dbReference>
<dbReference type="Pfam" id="PF05428">
    <property type="entry name" value="CRF-BP_N"/>
    <property type="match status" value="1"/>
</dbReference>
<evidence type="ECO:0000256" key="4">
    <source>
        <dbReference type="ARBA" id="ARBA00022525"/>
    </source>
</evidence>
<evidence type="ECO:0000256" key="7">
    <source>
        <dbReference type="ARBA" id="ARBA00023180"/>
    </source>
</evidence>
<dbReference type="EMBL" id="SDOV01000007">
    <property type="protein sequence ID" value="KAH7638706.1"/>
    <property type="molecule type" value="Genomic_DNA"/>
</dbReference>
<name>A0A9D4SEG4_DERFA</name>
<feature type="region of interest" description="Disordered" evidence="10">
    <location>
        <begin position="73"/>
        <end position="97"/>
    </location>
</feature>
<evidence type="ECO:0000256" key="8">
    <source>
        <dbReference type="ARBA" id="ARBA00024997"/>
    </source>
</evidence>
<keyword evidence="4" id="KW-0964">Secreted</keyword>
<evidence type="ECO:0000256" key="2">
    <source>
        <dbReference type="ARBA" id="ARBA00008313"/>
    </source>
</evidence>
<comment type="caution">
    <text evidence="13">The sequence shown here is derived from an EMBL/GenBank/DDBJ whole genome shotgun (WGS) entry which is preliminary data.</text>
</comment>
<evidence type="ECO:0000256" key="5">
    <source>
        <dbReference type="ARBA" id="ARBA00022729"/>
    </source>
</evidence>
<keyword evidence="7" id="KW-0325">Glycoprotein</keyword>
<keyword evidence="6" id="KW-1015">Disulfide bond</keyword>
<comment type="similarity">
    <text evidence="2">Belongs to the CRF-binding protein family.</text>
</comment>
<reference evidence="13" key="1">
    <citation type="submission" date="2020-06" db="EMBL/GenBank/DDBJ databases">
        <authorList>
            <person name="Ji K."/>
            <person name="Li J."/>
        </authorList>
    </citation>
    <scope>NUCLEOTIDE SEQUENCE</scope>
    <source>
        <strain evidence="13">JKM2019</strain>
        <tissue evidence="13">Whole body</tissue>
    </source>
</reference>